<sequence>MAGEFTLAELSKIETDTLRKSVMDTLLMEASVLELCPWETIGALATTIVRYQDLPSVDFRKVNEAYTVGTPSLEQSVENISLMGGFLDVDKAIARAKNTIADARAIGQTMMLKAMAYKFNDKFINGNPATDPEEFKGLTQRIEYIRSVAGGSYTSQYIACGCAGNLGARPDGILWDTVASHQ</sequence>
<evidence type="ECO:0000313" key="1">
    <source>
        <dbReference type="EMBL" id="GAI17111.1"/>
    </source>
</evidence>
<proteinExistence type="predicted"/>
<dbReference type="Pfam" id="PF20911">
    <property type="entry name" value="GP7"/>
    <property type="match status" value="1"/>
</dbReference>
<organism evidence="1">
    <name type="scientific">marine sediment metagenome</name>
    <dbReference type="NCBI Taxonomy" id="412755"/>
    <lineage>
        <taxon>unclassified sequences</taxon>
        <taxon>metagenomes</taxon>
        <taxon>ecological metagenomes</taxon>
    </lineage>
</organism>
<accession>X1MGB5</accession>
<name>X1MGB5_9ZZZZ</name>
<dbReference type="AlphaFoldDB" id="X1MGB5"/>
<protein>
    <submittedName>
        <fullName evidence="1">Uncharacterized protein</fullName>
    </submittedName>
</protein>
<dbReference type="NCBIfam" id="NF045672">
    <property type="entry name" value="MCP_gp7_epsi_15"/>
    <property type="match status" value="1"/>
</dbReference>
<gene>
    <name evidence="1" type="ORF">S06H3_16542</name>
</gene>
<feature type="non-terminal residue" evidence="1">
    <location>
        <position position="182"/>
    </location>
</feature>
<comment type="caution">
    <text evidence="1">The sequence shown here is derived from an EMBL/GenBank/DDBJ whole genome shotgun (WGS) entry which is preliminary data.</text>
</comment>
<dbReference type="EMBL" id="BARV01008188">
    <property type="protein sequence ID" value="GAI17111.1"/>
    <property type="molecule type" value="Genomic_DNA"/>
</dbReference>
<dbReference type="InterPro" id="IPR048813">
    <property type="entry name" value="GP7-like"/>
</dbReference>
<reference evidence="1" key="1">
    <citation type="journal article" date="2014" name="Front. Microbiol.">
        <title>High frequency of phylogenetically diverse reductive dehalogenase-homologous genes in deep subseafloor sedimentary metagenomes.</title>
        <authorList>
            <person name="Kawai M."/>
            <person name="Futagami T."/>
            <person name="Toyoda A."/>
            <person name="Takaki Y."/>
            <person name="Nishi S."/>
            <person name="Hori S."/>
            <person name="Arai W."/>
            <person name="Tsubouchi T."/>
            <person name="Morono Y."/>
            <person name="Uchiyama I."/>
            <person name="Ito T."/>
            <person name="Fujiyama A."/>
            <person name="Inagaki F."/>
            <person name="Takami H."/>
        </authorList>
    </citation>
    <scope>NUCLEOTIDE SEQUENCE</scope>
    <source>
        <strain evidence="1">Expedition CK06-06</strain>
    </source>
</reference>